<reference evidence="1 2" key="1">
    <citation type="submission" date="2021-06" db="EMBL/GenBank/DDBJ databases">
        <authorList>
            <person name="Palmer J.M."/>
        </authorList>
    </citation>
    <scope>NUCLEOTIDE SEQUENCE [LARGE SCALE GENOMIC DNA]</scope>
    <source>
        <strain evidence="1 2">AS_MEX2019</strain>
        <tissue evidence="1">Muscle</tissue>
    </source>
</reference>
<proteinExistence type="predicted"/>
<accession>A0ABV0YZA0</accession>
<organism evidence="1 2">
    <name type="scientific">Ameca splendens</name>
    <dbReference type="NCBI Taxonomy" id="208324"/>
    <lineage>
        <taxon>Eukaryota</taxon>
        <taxon>Metazoa</taxon>
        <taxon>Chordata</taxon>
        <taxon>Craniata</taxon>
        <taxon>Vertebrata</taxon>
        <taxon>Euteleostomi</taxon>
        <taxon>Actinopterygii</taxon>
        <taxon>Neopterygii</taxon>
        <taxon>Teleostei</taxon>
        <taxon>Neoteleostei</taxon>
        <taxon>Acanthomorphata</taxon>
        <taxon>Ovalentaria</taxon>
        <taxon>Atherinomorphae</taxon>
        <taxon>Cyprinodontiformes</taxon>
        <taxon>Goodeidae</taxon>
        <taxon>Ameca</taxon>
    </lineage>
</organism>
<evidence type="ECO:0000313" key="2">
    <source>
        <dbReference type="Proteomes" id="UP001469553"/>
    </source>
</evidence>
<keyword evidence="2" id="KW-1185">Reference proteome</keyword>
<dbReference type="Proteomes" id="UP001469553">
    <property type="component" value="Unassembled WGS sequence"/>
</dbReference>
<protein>
    <submittedName>
        <fullName evidence="1">Uncharacterized protein</fullName>
    </submittedName>
</protein>
<gene>
    <name evidence="1" type="ORF">AMECASPLE_008261</name>
</gene>
<dbReference type="EMBL" id="JAHRIP010047460">
    <property type="protein sequence ID" value="MEQ2298715.1"/>
    <property type="molecule type" value="Genomic_DNA"/>
</dbReference>
<feature type="non-terminal residue" evidence="1">
    <location>
        <position position="1"/>
    </location>
</feature>
<name>A0ABV0YZA0_9TELE</name>
<sequence>ALFKLRRHPDNSSAWFIRGRDTVHSPEEDNLTSPDVCDGHHGHLCCTGAVSVQQ</sequence>
<comment type="caution">
    <text evidence="1">The sequence shown here is derived from an EMBL/GenBank/DDBJ whole genome shotgun (WGS) entry which is preliminary data.</text>
</comment>
<evidence type="ECO:0000313" key="1">
    <source>
        <dbReference type="EMBL" id="MEQ2298715.1"/>
    </source>
</evidence>